<evidence type="ECO:0000256" key="7">
    <source>
        <dbReference type="ARBA" id="ARBA00023033"/>
    </source>
</evidence>
<evidence type="ECO:0000256" key="9">
    <source>
        <dbReference type="RuleBase" id="RU000461"/>
    </source>
</evidence>
<protein>
    <submittedName>
        <fullName evidence="10">N-alkane-inducible cytochrome P450</fullName>
    </submittedName>
</protein>
<proteinExistence type="inferred from homology"/>
<evidence type="ECO:0000256" key="4">
    <source>
        <dbReference type="ARBA" id="ARBA00022723"/>
    </source>
</evidence>
<keyword evidence="5 9" id="KW-0560">Oxidoreductase</keyword>
<keyword evidence="6 8" id="KW-0408">Iron</keyword>
<dbReference type="Proteomes" id="UP000249789">
    <property type="component" value="Unassembled WGS sequence"/>
</dbReference>
<dbReference type="EMBL" id="KZ824638">
    <property type="protein sequence ID" value="RAK78132.1"/>
    <property type="molecule type" value="Genomic_DNA"/>
</dbReference>
<sequence>MALPPKLIILLLAALALTTIYLLTRIHRTLRHRHLSRRYGCRPIARSFNRDPFLGLDTLPSTIRAIRAHRILARGCELFARYGRTFTTRELQHRIILTIEPENIKTILSVNFQDYGLGHRTKPFRPLLGQGIFNSDGAHWAASRALLRPSFARDQVVADLAVLEELIQDLWTVLPRDGATVDLQEWLFKYTIDSATGFLFGESVHTLRTPVGQTRKEGVGVGVGFAEAFQYAQKAVLVRGTLGWLNAFYRDRKAEECNRRCRDFVRVFVDEAVRAVEMRKTGDDQEDVDAVEGEKPKGKRIFSHELAARTADKERILDELMAVLLAGRDTTASLLGNLFFMLAKSPAIWARLRREVECLQGRPPSYEELQGLRFVECCIKESLRLHPVVPRNQREAIRDTVLPLGGGDDGLAPAFVPKGTLVAYNLYAMHRRADLYGDDADDFRPERWEDGKLQLRLRWAYLPFNGGPRICIGQRYALTEASYVLVRMVQEFRRLESRDPGPWEESRGLTLCSRNGTRVGLIR</sequence>
<dbReference type="Gene3D" id="1.10.630.10">
    <property type="entry name" value="Cytochrome P450"/>
    <property type="match status" value="1"/>
</dbReference>
<dbReference type="CDD" id="cd11063">
    <property type="entry name" value="CYP52"/>
    <property type="match status" value="1"/>
</dbReference>
<evidence type="ECO:0000313" key="11">
    <source>
        <dbReference type="Proteomes" id="UP000249789"/>
    </source>
</evidence>
<dbReference type="SUPFAM" id="SSF48264">
    <property type="entry name" value="Cytochrome P450"/>
    <property type="match status" value="1"/>
</dbReference>
<dbReference type="InterPro" id="IPR017972">
    <property type="entry name" value="Cyt_P450_CS"/>
</dbReference>
<dbReference type="GO" id="GO:0020037">
    <property type="term" value="F:heme binding"/>
    <property type="evidence" value="ECO:0007669"/>
    <property type="project" value="InterPro"/>
</dbReference>
<evidence type="ECO:0000256" key="8">
    <source>
        <dbReference type="PIRSR" id="PIRSR602402-1"/>
    </source>
</evidence>
<keyword evidence="11" id="KW-1185">Reference proteome</keyword>
<dbReference type="PRINTS" id="PR00464">
    <property type="entry name" value="EP450II"/>
</dbReference>
<evidence type="ECO:0000256" key="3">
    <source>
        <dbReference type="ARBA" id="ARBA00022617"/>
    </source>
</evidence>
<evidence type="ECO:0000313" key="10">
    <source>
        <dbReference type="EMBL" id="RAK78132.1"/>
    </source>
</evidence>
<evidence type="ECO:0000256" key="6">
    <source>
        <dbReference type="ARBA" id="ARBA00023004"/>
    </source>
</evidence>
<dbReference type="RefSeq" id="XP_040802142.1">
    <property type="nucleotide sequence ID" value="XM_040944478.1"/>
</dbReference>
<dbReference type="InterPro" id="IPR002402">
    <property type="entry name" value="Cyt_P450_E_grp-II"/>
</dbReference>
<evidence type="ECO:0000256" key="1">
    <source>
        <dbReference type="ARBA" id="ARBA00001971"/>
    </source>
</evidence>
<dbReference type="Pfam" id="PF00067">
    <property type="entry name" value="p450"/>
    <property type="match status" value="1"/>
</dbReference>
<dbReference type="InterPro" id="IPR047146">
    <property type="entry name" value="Cyt_P450_E_CYP52_fungi"/>
</dbReference>
<gene>
    <name evidence="10" type="ORF">BO72DRAFT_447208</name>
</gene>
<feature type="binding site" description="axial binding residue" evidence="8">
    <location>
        <position position="471"/>
    </location>
    <ligand>
        <name>heme</name>
        <dbReference type="ChEBI" id="CHEBI:30413"/>
    </ligand>
    <ligandPart>
        <name>Fe</name>
        <dbReference type="ChEBI" id="CHEBI:18248"/>
    </ligandPart>
</feature>
<dbReference type="PROSITE" id="PS00086">
    <property type="entry name" value="CYTOCHROME_P450"/>
    <property type="match status" value="1"/>
</dbReference>
<name>A0A8G1RSZ1_9EURO</name>
<dbReference type="InterPro" id="IPR036396">
    <property type="entry name" value="Cyt_P450_sf"/>
</dbReference>
<dbReference type="GO" id="GO:0005506">
    <property type="term" value="F:iron ion binding"/>
    <property type="evidence" value="ECO:0007669"/>
    <property type="project" value="InterPro"/>
</dbReference>
<keyword evidence="4 8" id="KW-0479">Metal-binding</keyword>
<dbReference type="PANTHER" id="PTHR24287:SF17">
    <property type="entry name" value="P450, PUTATIVE (EUROFUNG)-RELATED"/>
    <property type="match status" value="1"/>
</dbReference>
<dbReference type="AlphaFoldDB" id="A0A8G1RSZ1"/>
<dbReference type="GO" id="GO:0016712">
    <property type="term" value="F:oxidoreductase activity, acting on paired donors, with incorporation or reduction of molecular oxygen, reduced flavin or flavoprotein as one donor, and incorporation of one atom of oxygen"/>
    <property type="evidence" value="ECO:0007669"/>
    <property type="project" value="InterPro"/>
</dbReference>
<dbReference type="InterPro" id="IPR001128">
    <property type="entry name" value="Cyt_P450"/>
</dbReference>
<comment type="cofactor">
    <cofactor evidence="1 8">
        <name>heme</name>
        <dbReference type="ChEBI" id="CHEBI:30413"/>
    </cofactor>
</comment>
<reference evidence="10 11" key="1">
    <citation type="submission" date="2018-02" db="EMBL/GenBank/DDBJ databases">
        <title>The genomes of Aspergillus section Nigri reveals drivers in fungal speciation.</title>
        <authorList>
            <consortium name="DOE Joint Genome Institute"/>
            <person name="Vesth T.C."/>
            <person name="Nybo J."/>
            <person name="Theobald S."/>
            <person name="Brandl J."/>
            <person name="Frisvad J.C."/>
            <person name="Nielsen K.F."/>
            <person name="Lyhne E.K."/>
            <person name="Kogle M.E."/>
            <person name="Kuo A."/>
            <person name="Riley R."/>
            <person name="Clum A."/>
            <person name="Nolan M."/>
            <person name="Lipzen A."/>
            <person name="Salamov A."/>
            <person name="Henrissat B."/>
            <person name="Wiebenga A."/>
            <person name="De vries R.P."/>
            <person name="Grigoriev I.V."/>
            <person name="Mortensen U.H."/>
            <person name="Andersen M.R."/>
            <person name="Baker S.E."/>
        </authorList>
    </citation>
    <scope>NUCLEOTIDE SEQUENCE [LARGE SCALE GENOMIC DNA]</scope>
    <source>
        <strain evidence="10 11">CBS 313.89</strain>
    </source>
</reference>
<dbReference type="PRINTS" id="PR00385">
    <property type="entry name" value="P450"/>
</dbReference>
<dbReference type="PANTHER" id="PTHR24287">
    <property type="entry name" value="P450, PUTATIVE (EUROFUNG)-RELATED"/>
    <property type="match status" value="1"/>
</dbReference>
<organism evidence="10 11">
    <name type="scientific">Aspergillus fijiensis CBS 313.89</name>
    <dbReference type="NCBI Taxonomy" id="1448319"/>
    <lineage>
        <taxon>Eukaryota</taxon>
        <taxon>Fungi</taxon>
        <taxon>Dikarya</taxon>
        <taxon>Ascomycota</taxon>
        <taxon>Pezizomycotina</taxon>
        <taxon>Eurotiomycetes</taxon>
        <taxon>Eurotiomycetidae</taxon>
        <taxon>Eurotiales</taxon>
        <taxon>Aspergillaceae</taxon>
        <taxon>Aspergillus</taxon>
    </lineage>
</organism>
<dbReference type="GeneID" id="63861811"/>
<dbReference type="VEuPathDB" id="FungiDB:BO72DRAFT_447208"/>
<comment type="similarity">
    <text evidence="2 9">Belongs to the cytochrome P450 family.</text>
</comment>
<keyword evidence="7 9" id="KW-0503">Monooxygenase</keyword>
<dbReference type="OrthoDB" id="1470350at2759"/>
<evidence type="ECO:0000256" key="2">
    <source>
        <dbReference type="ARBA" id="ARBA00010617"/>
    </source>
</evidence>
<keyword evidence="3 8" id="KW-0349">Heme</keyword>
<accession>A0A8G1RSZ1</accession>
<evidence type="ECO:0000256" key="5">
    <source>
        <dbReference type="ARBA" id="ARBA00023002"/>
    </source>
</evidence>
<dbReference type="InterPro" id="IPR002974">
    <property type="entry name" value="Cyt_P450_E_CYP52_ascomycetes"/>
</dbReference>
<dbReference type="PRINTS" id="PR01239">
    <property type="entry name" value="EP450IICYP52"/>
</dbReference>